<dbReference type="InterPro" id="IPR000847">
    <property type="entry name" value="LysR_HTH_N"/>
</dbReference>
<dbReference type="InterPro" id="IPR005119">
    <property type="entry name" value="LysR_subst-bd"/>
</dbReference>
<gene>
    <name evidence="6" type="ORF">VP06_26130</name>
</gene>
<organism evidence="6 7">
    <name type="scientific">Methylobacterium aquaticum</name>
    <dbReference type="NCBI Taxonomy" id="270351"/>
    <lineage>
        <taxon>Bacteria</taxon>
        <taxon>Pseudomonadati</taxon>
        <taxon>Pseudomonadota</taxon>
        <taxon>Alphaproteobacteria</taxon>
        <taxon>Hyphomicrobiales</taxon>
        <taxon>Methylobacteriaceae</taxon>
        <taxon>Methylobacterium</taxon>
    </lineage>
</organism>
<evidence type="ECO:0000256" key="1">
    <source>
        <dbReference type="ARBA" id="ARBA00009437"/>
    </source>
</evidence>
<evidence type="ECO:0000256" key="3">
    <source>
        <dbReference type="ARBA" id="ARBA00023125"/>
    </source>
</evidence>
<dbReference type="InterPro" id="IPR036388">
    <property type="entry name" value="WH-like_DNA-bd_sf"/>
</dbReference>
<dbReference type="GO" id="GO:0003677">
    <property type="term" value="F:DNA binding"/>
    <property type="evidence" value="ECO:0007669"/>
    <property type="project" value="UniProtKB-KW"/>
</dbReference>
<evidence type="ECO:0000259" key="5">
    <source>
        <dbReference type="PROSITE" id="PS50931"/>
    </source>
</evidence>
<dbReference type="PANTHER" id="PTHR30537">
    <property type="entry name" value="HTH-TYPE TRANSCRIPTIONAL REGULATOR"/>
    <property type="match status" value="1"/>
</dbReference>
<protein>
    <recommendedName>
        <fullName evidence="5">HTH lysR-type domain-containing protein</fullName>
    </recommendedName>
</protein>
<dbReference type="GO" id="GO:0003700">
    <property type="term" value="F:DNA-binding transcription factor activity"/>
    <property type="evidence" value="ECO:0007669"/>
    <property type="project" value="InterPro"/>
</dbReference>
<keyword evidence="4" id="KW-0804">Transcription</keyword>
<keyword evidence="2" id="KW-0805">Transcription regulation</keyword>
<dbReference type="Gene3D" id="1.10.10.10">
    <property type="entry name" value="Winged helix-like DNA-binding domain superfamily/Winged helix DNA-binding domain"/>
    <property type="match status" value="1"/>
</dbReference>
<name>A0A0J6S593_9HYPH</name>
<proteinExistence type="inferred from homology"/>
<dbReference type="SUPFAM" id="SSF53850">
    <property type="entry name" value="Periplasmic binding protein-like II"/>
    <property type="match status" value="1"/>
</dbReference>
<dbReference type="RefSeq" id="WP_048466732.1">
    <property type="nucleotide sequence ID" value="NZ_LABX01000225.1"/>
</dbReference>
<evidence type="ECO:0000313" key="6">
    <source>
        <dbReference type="EMBL" id="KMO28849.1"/>
    </source>
</evidence>
<dbReference type="EMBL" id="LABX01000225">
    <property type="protein sequence ID" value="KMO28849.1"/>
    <property type="molecule type" value="Genomic_DNA"/>
</dbReference>
<dbReference type="OrthoDB" id="9793571at2"/>
<dbReference type="InterPro" id="IPR036390">
    <property type="entry name" value="WH_DNA-bd_sf"/>
</dbReference>
<reference evidence="6 7" key="1">
    <citation type="submission" date="2015-03" db="EMBL/GenBank/DDBJ databases">
        <title>Genome sequencing of Methylobacterium aquaticum DSM16371 type strain.</title>
        <authorList>
            <person name="Chaudhry V."/>
            <person name="Patil P.B."/>
        </authorList>
    </citation>
    <scope>NUCLEOTIDE SEQUENCE [LARGE SCALE GENOMIC DNA]</scope>
    <source>
        <strain evidence="6 7">DSM 16371</strain>
    </source>
</reference>
<comment type="caution">
    <text evidence="6">The sequence shown here is derived from an EMBL/GenBank/DDBJ whole genome shotgun (WGS) entry which is preliminary data.</text>
</comment>
<sequence length="324" mass="33500">MDPAGRAAPPSLNALRAFEAAARHGGYVAAAQELHVTPAAIGAQVKGLEAWLGRPLFHRLPNGLSLTAEGRAVLPSLTAAFDAVNHAVRVMRAVGRPRSLTLAALPCIAQLWLAPRLPALQAAFDLDVAILTRDDPPDYARDLVDLGLYFGAAAPAGCTTVVLSRDDLFPVCAPVLAAGLRDPRDLAGMTLLHDSVWREDWPLWLARHGAGLLGAGLLGTGPLGAGPSGTGPLRPAREAAFSLYGIALDAALAGHGVLIGHSALVGEALASGRLVAPFGDRVVAGAPLRLIVPEGGEEGWLAPVIRWLGGEGARAERRDRVAGG</sequence>
<dbReference type="Gene3D" id="3.40.190.10">
    <property type="entry name" value="Periplasmic binding protein-like II"/>
    <property type="match status" value="2"/>
</dbReference>
<dbReference type="Pfam" id="PF03466">
    <property type="entry name" value="LysR_substrate"/>
    <property type="match status" value="1"/>
</dbReference>
<dbReference type="AlphaFoldDB" id="A0A0J6S593"/>
<dbReference type="PROSITE" id="PS50931">
    <property type="entry name" value="HTH_LYSR"/>
    <property type="match status" value="1"/>
</dbReference>
<accession>A0A0J6S593</accession>
<dbReference type="InterPro" id="IPR058163">
    <property type="entry name" value="LysR-type_TF_proteobact-type"/>
</dbReference>
<evidence type="ECO:0000256" key="2">
    <source>
        <dbReference type="ARBA" id="ARBA00023015"/>
    </source>
</evidence>
<dbReference type="Proteomes" id="UP000035929">
    <property type="component" value="Unassembled WGS sequence"/>
</dbReference>
<keyword evidence="3" id="KW-0238">DNA-binding</keyword>
<dbReference type="SUPFAM" id="SSF46785">
    <property type="entry name" value="Winged helix' DNA-binding domain"/>
    <property type="match status" value="1"/>
</dbReference>
<dbReference type="PANTHER" id="PTHR30537:SF26">
    <property type="entry name" value="GLYCINE CLEAVAGE SYSTEM TRANSCRIPTIONAL ACTIVATOR"/>
    <property type="match status" value="1"/>
</dbReference>
<dbReference type="Pfam" id="PF00126">
    <property type="entry name" value="HTH_1"/>
    <property type="match status" value="1"/>
</dbReference>
<feature type="domain" description="HTH lysR-type" evidence="5">
    <location>
        <begin position="10"/>
        <end position="67"/>
    </location>
</feature>
<evidence type="ECO:0000313" key="7">
    <source>
        <dbReference type="Proteomes" id="UP000035929"/>
    </source>
</evidence>
<evidence type="ECO:0000256" key="4">
    <source>
        <dbReference type="ARBA" id="ARBA00023163"/>
    </source>
</evidence>
<comment type="similarity">
    <text evidence="1">Belongs to the LysR transcriptional regulatory family.</text>
</comment>
<dbReference type="PATRIC" id="fig|270351.6.peg.3339"/>